<feature type="compositionally biased region" description="Polar residues" evidence="1">
    <location>
        <begin position="266"/>
        <end position="276"/>
    </location>
</feature>
<organism evidence="3 4">
    <name type="scientific">Novosphingobium pituita</name>
    <dbReference type="NCBI Taxonomy" id="3056842"/>
    <lineage>
        <taxon>Bacteria</taxon>
        <taxon>Pseudomonadati</taxon>
        <taxon>Pseudomonadota</taxon>
        <taxon>Alphaproteobacteria</taxon>
        <taxon>Sphingomonadales</taxon>
        <taxon>Sphingomonadaceae</taxon>
        <taxon>Novosphingobium</taxon>
    </lineage>
</organism>
<accession>A0ABQ6PB72</accession>
<dbReference type="Proteomes" id="UP001187221">
    <property type="component" value="Unassembled WGS sequence"/>
</dbReference>
<keyword evidence="4" id="KW-1185">Reference proteome</keyword>
<dbReference type="RefSeq" id="WP_317975298.1">
    <property type="nucleotide sequence ID" value="NZ_BTFW01000001.1"/>
</dbReference>
<dbReference type="EMBL" id="BTFW01000001">
    <property type="protein sequence ID" value="GMM61632.1"/>
    <property type="molecule type" value="Genomic_DNA"/>
</dbReference>
<dbReference type="Pfam" id="PF01656">
    <property type="entry name" value="CbiA"/>
    <property type="match status" value="1"/>
</dbReference>
<dbReference type="InterPro" id="IPR027417">
    <property type="entry name" value="P-loop_NTPase"/>
</dbReference>
<protein>
    <recommendedName>
        <fullName evidence="2">CobQ/CobB/MinD/ParA nucleotide binding domain-containing protein</fullName>
    </recommendedName>
</protein>
<feature type="region of interest" description="Disordered" evidence="1">
    <location>
        <begin position="228"/>
        <end position="276"/>
    </location>
</feature>
<dbReference type="InterPro" id="IPR002586">
    <property type="entry name" value="CobQ/CobB/MinD/ParA_Nub-bd_dom"/>
</dbReference>
<evidence type="ECO:0000256" key="1">
    <source>
        <dbReference type="SAM" id="MobiDB-lite"/>
    </source>
</evidence>
<comment type="caution">
    <text evidence="3">The sequence shown here is derived from an EMBL/GenBank/DDBJ whole genome shotgun (WGS) entry which is preliminary data.</text>
</comment>
<sequence>MALILFHSPRGGTGTSFLAATTAIALSRAGHDVTALDFARNGTLKLHFGLGPGDSLPRLDAPVEETASASAQGVALRRAWEMSLQPDFAQGLANGDFGFGGDSIFVADIPSDNHELRDLLMPYAAFEICPLTATAECLMMLPGASSAGIAKTWFVLSMIEDTRRFARHTAGFLRELLGDRLIGQVRRDESVIEAGAMVQTLGRYAPHSAALADTIKLGAQVAELLAETWGDDDDGGDGDHRDTETDEDAGFSDAPLAAPAKAGMTSALNTGKTRAA</sequence>
<reference evidence="3 4" key="1">
    <citation type="submission" date="2023-06" db="EMBL/GenBank/DDBJ databases">
        <title>Draft genome sequence of Novosphingobium sp. strain IK01.</title>
        <authorList>
            <person name="Hatamoto M."/>
            <person name="Ikarashi T."/>
            <person name="Yamaguchi T."/>
        </authorList>
    </citation>
    <scope>NUCLEOTIDE SEQUENCE [LARGE SCALE GENOMIC DNA]</scope>
    <source>
        <strain evidence="3 4">IK01</strain>
    </source>
</reference>
<name>A0ABQ6PB72_9SPHN</name>
<feature type="domain" description="CobQ/CobB/MinD/ParA nucleotide binding" evidence="2">
    <location>
        <begin position="5"/>
        <end position="196"/>
    </location>
</feature>
<dbReference type="Gene3D" id="3.40.50.300">
    <property type="entry name" value="P-loop containing nucleotide triphosphate hydrolases"/>
    <property type="match status" value="1"/>
</dbReference>
<evidence type="ECO:0000313" key="4">
    <source>
        <dbReference type="Proteomes" id="UP001187221"/>
    </source>
</evidence>
<proteinExistence type="predicted"/>
<evidence type="ECO:0000259" key="2">
    <source>
        <dbReference type="Pfam" id="PF01656"/>
    </source>
</evidence>
<dbReference type="SUPFAM" id="SSF52540">
    <property type="entry name" value="P-loop containing nucleoside triphosphate hydrolases"/>
    <property type="match status" value="1"/>
</dbReference>
<gene>
    <name evidence="3" type="ORF">NUTIK01_24090</name>
</gene>
<evidence type="ECO:0000313" key="3">
    <source>
        <dbReference type="EMBL" id="GMM61632.1"/>
    </source>
</evidence>